<sequence length="69" mass="7970">MSGQGGWRGSLKAIEIMAASFWIRWRGEAQLHRTVLWIAGVNLESMEPRDQWAHLAYLVLQAPQDHREL</sequence>
<name>A0A212CMS6_CEREH</name>
<proteinExistence type="predicted"/>
<comment type="caution">
    <text evidence="1">The sequence shown here is derived from an EMBL/GenBank/DDBJ whole genome shotgun (WGS) entry which is preliminary data.</text>
</comment>
<organism evidence="1 2">
    <name type="scientific">Cervus elaphus hippelaphus</name>
    <name type="common">European red deer</name>
    <dbReference type="NCBI Taxonomy" id="46360"/>
    <lineage>
        <taxon>Eukaryota</taxon>
        <taxon>Metazoa</taxon>
        <taxon>Chordata</taxon>
        <taxon>Craniata</taxon>
        <taxon>Vertebrata</taxon>
        <taxon>Euteleostomi</taxon>
        <taxon>Mammalia</taxon>
        <taxon>Eutheria</taxon>
        <taxon>Laurasiatheria</taxon>
        <taxon>Artiodactyla</taxon>
        <taxon>Ruminantia</taxon>
        <taxon>Pecora</taxon>
        <taxon>Cervidae</taxon>
        <taxon>Cervinae</taxon>
        <taxon>Cervus</taxon>
    </lineage>
</organism>
<protein>
    <submittedName>
        <fullName evidence="1">Uncharacterized protein</fullName>
    </submittedName>
</protein>
<accession>A0A212CMS6</accession>
<dbReference type="AlphaFoldDB" id="A0A212CMS6"/>
<gene>
    <name evidence="1" type="ORF">Celaphus_00017194</name>
</gene>
<reference evidence="1 2" key="1">
    <citation type="journal article" date="2018" name="Mol. Genet. Genomics">
        <title>The red deer Cervus elaphus genome CerEla1.0: sequencing, annotating, genes, and chromosomes.</title>
        <authorList>
            <person name="Bana N.A."/>
            <person name="Nyiri A."/>
            <person name="Nagy J."/>
            <person name="Frank K."/>
            <person name="Nagy T."/>
            <person name="Steger V."/>
            <person name="Schiller M."/>
            <person name="Lakatos P."/>
            <person name="Sugar L."/>
            <person name="Horn P."/>
            <person name="Barta E."/>
            <person name="Orosz L."/>
        </authorList>
    </citation>
    <scope>NUCLEOTIDE SEQUENCE [LARGE SCALE GENOMIC DNA]</scope>
    <source>
        <strain evidence="1">Hungarian</strain>
    </source>
</reference>
<keyword evidence="2" id="KW-1185">Reference proteome</keyword>
<dbReference type="EMBL" id="MKHE01000016">
    <property type="protein sequence ID" value="OWK07346.1"/>
    <property type="molecule type" value="Genomic_DNA"/>
</dbReference>
<evidence type="ECO:0000313" key="2">
    <source>
        <dbReference type="Proteomes" id="UP000242450"/>
    </source>
</evidence>
<evidence type="ECO:0000313" key="1">
    <source>
        <dbReference type="EMBL" id="OWK07346.1"/>
    </source>
</evidence>
<dbReference type="Proteomes" id="UP000242450">
    <property type="component" value="Chromosome 16"/>
</dbReference>